<feature type="domain" description="Xylose isomerase-like TIM barrel" evidence="2">
    <location>
        <begin position="45"/>
        <end position="304"/>
    </location>
</feature>
<evidence type="ECO:0000313" key="4">
    <source>
        <dbReference type="Proteomes" id="UP001501094"/>
    </source>
</evidence>
<dbReference type="EMBL" id="BAAANL010000003">
    <property type="protein sequence ID" value="GAA1860538.1"/>
    <property type="molecule type" value="Genomic_DNA"/>
</dbReference>
<dbReference type="InterPro" id="IPR036237">
    <property type="entry name" value="Xyl_isomerase-like_sf"/>
</dbReference>
<accession>A0ABN2NBQ2</accession>
<dbReference type="InterPro" id="IPR050312">
    <property type="entry name" value="IolE/XylAMocC-like"/>
</dbReference>
<dbReference type="Gene3D" id="3.20.20.150">
    <property type="entry name" value="Divalent-metal-dependent TIM barrel enzymes"/>
    <property type="match status" value="1"/>
</dbReference>
<name>A0ABN2NBQ2_9MICO</name>
<evidence type="ECO:0000259" key="2">
    <source>
        <dbReference type="Pfam" id="PF01261"/>
    </source>
</evidence>
<dbReference type="Proteomes" id="UP001501094">
    <property type="component" value="Unassembled WGS sequence"/>
</dbReference>
<protein>
    <submittedName>
        <fullName evidence="3">Myo-inosose-2 dehydratase</fullName>
    </submittedName>
</protein>
<comment type="caution">
    <text evidence="3">The sequence shown here is derived from an EMBL/GenBank/DDBJ whole genome shotgun (WGS) entry which is preliminary data.</text>
</comment>
<dbReference type="InterPro" id="IPR013022">
    <property type="entry name" value="Xyl_isomerase-like_TIM-brl"/>
</dbReference>
<keyword evidence="1" id="KW-0119">Carbohydrate metabolism</keyword>
<dbReference type="InterPro" id="IPR030823">
    <property type="entry name" value="IolE/MocC"/>
</dbReference>
<gene>
    <name evidence="3" type="primary">iolE</name>
    <name evidence="3" type="ORF">GCM10009751_17650</name>
</gene>
<dbReference type="PANTHER" id="PTHR12110:SF41">
    <property type="entry name" value="INOSOSE DEHYDRATASE"/>
    <property type="match status" value="1"/>
</dbReference>
<dbReference type="NCBIfam" id="TIGR04379">
    <property type="entry name" value="myo_inos_iolE"/>
    <property type="match status" value="1"/>
</dbReference>
<keyword evidence="4" id="KW-1185">Reference proteome</keyword>
<organism evidence="3 4">
    <name type="scientific">Myceligenerans crystallogenes</name>
    <dbReference type="NCBI Taxonomy" id="316335"/>
    <lineage>
        <taxon>Bacteria</taxon>
        <taxon>Bacillati</taxon>
        <taxon>Actinomycetota</taxon>
        <taxon>Actinomycetes</taxon>
        <taxon>Micrococcales</taxon>
        <taxon>Promicromonosporaceae</taxon>
        <taxon>Myceligenerans</taxon>
    </lineage>
</organism>
<evidence type="ECO:0000313" key="3">
    <source>
        <dbReference type="EMBL" id="GAA1860538.1"/>
    </source>
</evidence>
<reference evidence="3 4" key="1">
    <citation type="journal article" date="2019" name="Int. J. Syst. Evol. Microbiol.">
        <title>The Global Catalogue of Microorganisms (GCM) 10K type strain sequencing project: providing services to taxonomists for standard genome sequencing and annotation.</title>
        <authorList>
            <consortium name="The Broad Institute Genomics Platform"/>
            <consortium name="The Broad Institute Genome Sequencing Center for Infectious Disease"/>
            <person name="Wu L."/>
            <person name="Ma J."/>
        </authorList>
    </citation>
    <scope>NUCLEOTIDE SEQUENCE [LARGE SCALE GENOMIC DNA]</scope>
    <source>
        <strain evidence="3 4">JCM 14326</strain>
    </source>
</reference>
<proteinExistence type="predicted"/>
<dbReference type="Pfam" id="PF01261">
    <property type="entry name" value="AP_endonuc_2"/>
    <property type="match status" value="1"/>
</dbReference>
<dbReference type="SUPFAM" id="SSF51658">
    <property type="entry name" value="Xylose isomerase-like"/>
    <property type="match status" value="1"/>
</dbReference>
<evidence type="ECO:0000256" key="1">
    <source>
        <dbReference type="ARBA" id="ARBA00023277"/>
    </source>
</evidence>
<sequence>MNHRKGHMFASGTVRLAAVPNAWVNDDLPALGAGTSFDQIVSEMALAGYEGTELGSTYPQDAATLKAALDVRGLAVSGGWVSTWFASKGGAYEQTLRTFRDQIPFFTAIGLQDVYVAEVTGAVHQRPVPALANRPVFDDAQWDAMIRGLGEMGRIAADHGLRVNYHHHTGTGVQSSEDIDRLMAGTVAGETWLLLDTAHLLIGGGDPLDVLTRHEGRIGHVHLKNLRRPVLDRMHDEALSFWDALRQGIFTVPGDPAGCIDFAPLLRKLADDGWTGWLVVEAEQDPAVAHPLEAFRLARRHLKDLTGL</sequence>
<dbReference type="RefSeq" id="WP_344101697.1">
    <property type="nucleotide sequence ID" value="NZ_BAAANL010000003.1"/>
</dbReference>
<dbReference type="PANTHER" id="PTHR12110">
    <property type="entry name" value="HYDROXYPYRUVATE ISOMERASE"/>
    <property type="match status" value="1"/>
</dbReference>